<evidence type="ECO:0000313" key="3">
    <source>
        <dbReference type="EMBL" id="CDR36758.1"/>
    </source>
</evidence>
<dbReference type="PANTHER" id="PTHR12459:SF6">
    <property type="entry name" value="GB|AAD46013.1"/>
    <property type="match status" value="1"/>
</dbReference>
<dbReference type="InterPro" id="IPR031926">
    <property type="entry name" value="TMEM135_N"/>
</dbReference>
<feature type="compositionally biased region" description="Polar residues" evidence="1">
    <location>
        <begin position="32"/>
        <end position="42"/>
    </location>
</feature>
<dbReference type="AlphaFoldDB" id="A0A061AGR8"/>
<dbReference type="PANTHER" id="PTHR12459">
    <property type="entry name" value="TRANSMEMBRANE PROTEIN 135-RELATED"/>
    <property type="match status" value="1"/>
</dbReference>
<evidence type="ECO:0000256" key="1">
    <source>
        <dbReference type="SAM" id="MobiDB-lite"/>
    </source>
</evidence>
<dbReference type="OrthoDB" id="291792at2759"/>
<dbReference type="Pfam" id="PF15982">
    <property type="entry name" value="TMEM135_C_rich"/>
    <property type="match status" value="1"/>
</dbReference>
<reference evidence="3" key="1">
    <citation type="journal article" date="2014" name="Genome Announc.">
        <title>Draft genome sequence of Rhodosporidium toruloides CECT1137, an oleaginous yeast of biotechnological interest.</title>
        <authorList>
            <person name="Morin N."/>
            <person name="Calcas X."/>
            <person name="Devillers H."/>
            <person name="Durrens P."/>
            <person name="Sherman D.J."/>
            <person name="Nicaud J.-M."/>
            <person name="Neuveglise C."/>
        </authorList>
    </citation>
    <scope>NUCLEOTIDE SEQUENCE</scope>
    <source>
        <strain evidence="3">CECT1137</strain>
    </source>
</reference>
<feature type="domain" description="Transmembrane protein 135 N-terminal" evidence="2">
    <location>
        <begin position="331"/>
        <end position="468"/>
    </location>
</feature>
<name>A0A061AGR8_RHOTO</name>
<dbReference type="EMBL" id="LK052937">
    <property type="protein sequence ID" value="CDR36758.1"/>
    <property type="molecule type" value="Genomic_DNA"/>
</dbReference>
<evidence type="ECO:0000259" key="2">
    <source>
        <dbReference type="Pfam" id="PF15982"/>
    </source>
</evidence>
<feature type="region of interest" description="Disordered" evidence="1">
    <location>
        <begin position="1"/>
        <end position="50"/>
    </location>
</feature>
<gene>
    <name evidence="3" type="ORF">RHTO0S_02e06480g</name>
</gene>
<protein>
    <submittedName>
        <fullName evidence="3">RHTO0S02e06480g1_1</fullName>
    </submittedName>
</protein>
<dbReference type="InterPro" id="IPR026749">
    <property type="entry name" value="Tmem135"/>
</dbReference>
<accession>A0A061AGR8</accession>
<sequence>MDSAGGQDNPPTRPTNPNSPRRTPRFDLAPLSSLSDTDTAPSSPEPLATPTLAESYGQLKKNLSFKSLRDLEVRELKGHIYRRGKPSDGTRYRPKNSDEVFAHALKGGLRSFVLGTSLRAAVNLVITLLRLTRKKGLPPAVIIHAVFGPDVARFGGMLGLFSFLYKWTLHTLRLYNPGRLGPGQSETWHAAVAGLVSGASVWAEKPSRRVTIGQQMFVRGLQGHYNLLKSQGRIRVKNVSVIVFGLSCAQIMYSWLMAPEALPPGYRRWITQASRVSEPCLPVNLSAYRSGTFDPTVARKTLTWGRGATPKNRVLIESYAKKAEMGDFGPPFAPCEVVHPWADTCTWNGVDRWHQVFRWIAPVYAGLHFIPPILLRRKAWMRHPSTYLLRSLIGTFRSCSFLASFVALFQGLVCLQRHFYNRYHGVVPEWLEKIVMHKSYYWFSGFATCLPLFLEERKRRRELAMYVLPRGLESMWSILRRRKWVPFVPGGEVLLTCVGLSMVMQSYQHSPENLSGLVRSMLWQIIGPA</sequence>
<proteinExistence type="predicted"/>
<organism evidence="3">
    <name type="scientific">Rhodotorula toruloides</name>
    <name type="common">Yeast</name>
    <name type="synonym">Rhodosporidium toruloides</name>
    <dbReference type="NCBI Taxonomy" id="5286"/>
    <lineage>
        <taxon>Eukaryota</taxon>
        <taxon>Fungi</taxon>
        <taxon>Dikarya</taxon>
        <taxon>Basidiomycota</taxon>
        <taxon>Pucciniomycotina</taxon>
        <taxon>Microbotryomycetes</taxon>
        <taxon>Sporidiobolales</taxon>
        <taxon>Sporidiobolaceae</taxon>
        <taxon>Rhodotorula</taxon>
    </lineage>
</organism>